<protein>
    <submittedName>
        <fullName evidence="3">AbrB/MazE/SpoVT family DNA-binding domain-containing protein</fullName>
    </submittedName>
</protein>
<dbReference type="InterPro" id="IPR007159">
    <property type="entry name" value="SpoVT-AbrB_dom"/>
</dbReference>
<sequence length="119" mass="13450">MFWCVNVVFTEVIKVDAKGRITIPAYVRLLFDVDEGSKILMSVDEEKGAIILRTFHEKWVRCTGTMGKEELIDIISKSNVISIKCVSDIANIGIYRCDLIAEIVEGMNEVHRGLQCLDE</sequence>
<keyword evidence="3" id="KW-0238">DNA-binding</keyword>
<dbReference type="SUPFAM" id="SSF89447">
    <property type="entry name" value="AbrB/MazE/MraZ-like"/>
    <property type="match status" value="1"/>
</dbReference>
<dbReference type="InterPro" id="IPR037914">
    <property type="entry name" value="SpoVT-AbrB_sf"/>
</dbReference>
<feature type="domain" description="SpoVT-AbrB" evidence="1">
    <location>
        <begin position="10"/>
        <end position="57"/>
    </location>
</feature>
<dbReference type="EMBL" id="DTCK01000034">
    <property type="protein sequence ID" value="HGQ35973.1"/>
    <property type="molecule type" value="Genomic_DNA"/>
</dbReference>
<dbReference type="EMBL" id="DTBD01000025">
    <property type="protein sequence ID" value="HGQ64326.1"/>
    <property type="molecule type" value="Genomic_DNA"/>
</dbReference>
<dbReference type="Gene3D" id="2.10.260.10">
    <property type="match status" value="1"/>
</dbReference>
<dbReference type="SMART" id="SM00966">
    <property type="entry name" value="SpoVT_AbrB"/>
    <property type="match status" value="1"/>
</dbReference>
<accession>A0A7C4NM58</accession>
<gene>
    <name evidence="3" type="ORF">ENU08_03685</name>
    <name evidence="2" type="ORF">ENU41_04775</name>
</gene>
<dbReference type="NCBIfam" id="TIGR01439">
    <property type="entry name" value="lp_hng_hel_AbrB"/>
    <property type="match status" value="1"/>
</dbReference>
<evidence type="ECO:0000313" key="3">
    <source>
        <dbReference type="EMBL" id="HGQ64326.1"/>
    </source>
</evidence>
<dbReference type="Pfam" id="PF04014">
    <property type="entry name" value="MazE_antitoxin"/>
    <property type="match status" value="1"/>
</dbReference>
<evidence type="ECO:0000259" key="1">
    <source>
        <dbReference type="PROSITE" id="PS51740"/>
    </source>
</evidence>
<reference evidence="3" key="1">
    <citation type="journal article" date="2020" name="mSystems">
        <title>Genome- and Community-Level Interaction Insights into Carbon Utilization and Element Cycling Functions of Hydrothermarchaeota in Hydrothermal Sediment.</title>
        <authorList>
            <person name="Zhou Z."/>
            <person name="Liu Y."/>
            <person name="Xu W."/>
            <person name="Pan J."/>
            <person name="Luo Z.H."/>
            <person name="Li M."/>
        </authorList>
    </citation>
    <scope>NUCLEOTIDE SEQUENCE [LARGE SCALE GENOMIC DNA]</scope>
    <source>
        <strain evidence="3">SpSt-637</strain>
        <strain evidence="2">SpSt-667</strain>
    </source>
</reference>
<dbReference type="GO" id="GO:0003677">
    <property type="term" value="F:DNA binding"/>
    <property type="evidence" value="ECO:0007669"/>
    <property type="project" value="UniProtKB-KW"/>
</dbReference>
<evidence type="ECO:0000313" key="2">
    <source>
        <dbReference type="EMBL" id="HGQ35973.1"/>
    </source>
</evidence>
<comment type="caution">
    <text evidence="3">The sequence shown here is derived from an EMBL/GenBank/DDBJ whole genome shotgun (WGS) entry which is preliminary data.</text>
</comment>
<dbReference type="PROSITE" id="PS51740">
    <property type="entry name" value="SPOVT_ABRB"/>
    <property type="match status" value="1"/>
</dbReference>
<dbReference type="AlphaFoldDB" id="A0A7C4NM58"/>
<proteinExistence type="predicted"/>
<name>A0A7C4NM58_9CREN</name>
<organism evidence="3">
    <name type="scientific">Ignisphaera aggregans</name>
    <dbReference type="NCBI Taxonomy" id="334771"/>
    <lineage>
        <taxon>Archaea</taxon>
        <taxon>Thermoproteota</taxon>
        <taxon>Thermoprotei</taxon>
        <taxon>Desulfurococcales</taxon>
        <taxon>Desulfurococcaceae</taxon>
        <taxon>Ignisphaera</taxon>
    </lineage>
</organism>